<dbReference type="EMBL" id="JBBUTH010000013">
    <property type="protein sequence ID" value="MEK8053588.1"/>
    <property type="molecule type" value="Genomic_DNA"/>
</dbReference>
<evidence type="ECO:0000259" key="1">
    <source>
        <dbReference type="Pfam" id="PF13470"/>
    </source>
</evidence>
<dbReference type="SUPFAM" id="SSF88723">
    <property type="entry name" value="PIN domain-like"/>
    <property type="match status" value="1"/>
</dbReference>
<dbReference type="NCBIfam" id="TIGR00305">
    <property type="entry name" value="putative toxin-antitoxin system toxin component, PIN family"/>
    <property type="match status" value="1"/>
</dbReference>
<accession>A0ABU9CP45</accession>
<evidence type="ECO:0000313" key="2">
    <source>
        <dbReference type="EMBL" id="MEK8053588.1"/>
    </source>
</evidence>
<keyword evidence="3" id="KW-1185">Reference proteome</keyword>
<dbReference type="RefSeq" id="WP_341413333.1">
    <property type="nucleotide sequence ID" value="NZ_JBBUTH010000013.1"/>
</dbReference>
<organism evidence="2 3">
    <name type="scientific">Pseudaquabacterium inlustre</name>
    <dbReference type="NCBI Taxonomy" id="2984192"/>
    <lineage>
        <taxon>Bacteria</taxon>
        <taxon>Pseudomonadati</taxon>
        <taxon>Pseudomonadota</taxon>
        <taxon>Betaproteobacteria</taxon>
        <taxon>Burkholderiales</taxon>
        <taxon>Sphaerotilaceae</taxon>
        <taxon>Pseudaquabacterium</taxon>
    </lineage>
</organism>
<protein>
    <submittedName>
        <fullName evidence="2">Toxin-antitoxin system toxin component, PIN family</fullName>
    </submittedName>
</protein>
<name>A0ABU9CP45_9BURK</name>
<dbReference type="InterPro" id="IPR002850">
    <property type="entry name" value="PIN_toxin-like"/>
</dbReference>
<dbReference type="InterPro" id="IPR002716">
    <property type="entry name" value="PIN_dom"/>
</dbReference>
<dbReference type="PANTHER" id="PTHR34610:SF3">
    <property type="entry name" value="SSL7007 PROTEIN"/>
    <property type="match status" value="1"/>
</dbReference>
<comment type="caution">
    <text evidence="2">The sequence shown here is derived from an EMBL/GenBank/DDBJ whole genome shotgun (WGS) entry which is preliminary data.</text>
</comment>
<sequence>MRPAVNAVIDTNVVLDWLLFDDPAVRPLADAVQQGQLVWLCTQAMLDELAHVLQRRPFDARWTVAPDAILAQARRHAQLVEATPPPGPALVCRDADDQKFIDLALAQRATWLISRDRALLALARRALPRGVQVLPPARWQLGDGAGG</sequence>
<feature type="domain" description="PIN" evidence="1">
    <location>
        <begin position="7"/>
        <end position="118"/>
    </location>
</feature>
<proteinExistence type="predicted"/>
<dbReference type="Proteomes" id="UP001365405">
    <property type="component" value="Unassembled WGS sequence"/>
</dbReference>
<reference evidence="2 3" key="1">
    <citation type="submission" date="2024-04" db="EMBL/GenBank/DDBJ databases">
        <title>Novel species of the genus Ideonella isolated from streams.</title>
        <authorList>
            <person name="Lu H."/>
        </authorList>
    </citation>
    <scope>NUCLEOTIDE SEQUENCE [LARGE SCALE GENOMIC DNA]</scope>
    <source>
        <strain evidence="2 3">DXS22W</strain>
    </source>
</reference>
<dbReference type="PANTHER" id="PTHR34610">
    <property type="entry name" value="SSL7007 PROTEIN"/>
    <property type="match status" value="1"/>
</dbReference>
<dbReference type="Pfam" id="PF13470">
    <property type="entry name" value="PIN_3"/>
    <property type="match status" value="1"/>
</dbReference>
<gene>
    <name evidence="2" type="ORF">AACH10_25255</name>
</gene>
<evidence type="ECO:0000313" key="3">
    <source>
        <dbReference type="Proteomes" id="UP001365405"/>
    </source>
</evidence>
<dbReference type="InterPro" id="IPR029060">
    <property type="entry name" value="PIN-like_dom_sf"/>
</dbReference>